<evidence type="ECO:0000313" key="1">
    <source>
        <dbReference type="EMBL" id="DAD87779.1"/>
    </source>
</evidence>
<reference evidence="1" key="1">
    <citation type="journal article" date="2021" name="Proc. Natl. Acad. Sci. U.S.A.">
        <title>A Catalog of Tens of Thousands of Viruses from Human Metagenomes Reveals Hidden Associations with Chronic Diseases.</title>
        <authorList>
            <person name="Tisza M.J."/>
            <person name="Buck C.B."/>
        </authorList>
    </citation>
    <scope>NUCLEOTIDE SEQUENCE</scope>
    <source>
        <strain evidence="1">Ctval4</strain>
    </source>
</reference>
<accession>A0A8S5N0X1</accession>
<name>A0A8S5N0X1_9CAUD</name>
<dbReference type="EMBL" id="BK015026">
    <property type="protein sequence ID" value="DAD87779.1"/>
    <property type="molecule type" value="Genomic_DNA"/>
</dbReference>
<sequence>MDAFRYLKKRNTMCDTYDCTTCPLGEGATKYLLTCRDFEKLYPEQAIDIVDRYAINDNEEKFRAMWSYLSIHPEATKRDAIRQLGDNPNYIKNECYACEEVNGNCDLCPLPWRVCFGKDSLHSHWLFATNPNVASELAIIISASEWKVRKND</sequence>
<organism evidence="1">
    <name type="scientific">Podoviridae sp. ctval4</name>
    <dbReference type="NCBI Taxonomy" id="2826585"/>
    <lineage>
        <taxon>Viruses</taxon>
        <taxon>Duplodnaviria</taxon>
        <taxon>Heunggongvirae</taxon>
        <taxon>Uroviricota</taxon>
        <taxon>Caudoviricetes</taxon>
    </lineage>
</organism>
<proteinExistence type="predicted"/>
<protein>
    <submittedName>
        <fullName evidence="1">Uncharacterized protein</fullName>
    </submittedName>
</protein>